<dbReference type="RefSeq" id="WP_010940433.1">
    <property type="nucleotide sequence ID" value="NC_008751.1"/>
</dbReference>
<evidence type="ECO:0000256" key="1">
    <source>
        <dbReference type="SAM" id="Phobius"/>
    </source>
</evidence>
<organism evidence="2 3">
    <name type="scientific">Nitratidesulfovibrio vulgaris (strain DP4)</name>
    <name type="common">Desulfovibrio vulgaris</name>
    <dbReference type="NCBI Taxonomy" id="391774"/>
    <lineage>
        <taxon>Bacteria</taxon>
        <taxon>Pseudomonadati</taxon>
        <taxon>Thermodesulfobacteriota</taxon>
        <taxon>Desulfovibrionia</taxon>
        <taxon>Desulfovibrionales</taxon>
        <taxon>Desulfovibrionaceae</taxon>
        <taxon>Nitratidesulfovibrio</taxon>
    </lineage>
</organism>
<keyword evidence="1" id="KW-0472">Membrane</keyword>
<evidence type="ECO:0000313" key="2">
    <source>
        <dbReference type="EMBL" id="ABM27235.1"/>
    </source>
</evidence>
<evidence type="ECO:0000313" key="3">
    <source>
        <dbReference type="Proteomes" id="UP000009173"/>
    </source>
</evidence>
<proteinExistence type="predicted"/>
<dbReference type="EMBL" id="CP000527">
    <property type="protein sequence ID" value="ABM27235.1"/>
    <property type="molecule type" value="Genomic_DNA"/>
</dbReference>
<keyword evidence="1" id="KW-0812">Transmembrane</keyword>
<dbReference type="InterPro" id="IPR019201">
    <property type="entry name" value="DUF2065"/>
</dbReference>
<sequence>MHFDAGTFLCALGLAFIIEGIPYFLFAERMRDMLTSLAASPPLVLRLMGLCGMGLGLLVVWLSRGLG</sequence>
<dbReference type="PANTHER" id="PTHR38602">
    <property type="entry name" value="INNER MEMBRANE PROTEIN-RELATED"/>
    <property type="match status" value="1"/>
</dbReference>
<dbReference type="HOGENOM" id="CLU_179416_2_2_7"/>
<dbReference type="Pfam" id="PF09838">
    <property type="entry name" value="DUF2065"/>
    <property type="match status" value="1"/>
</dbReference>
<dbReference type="AlphaFoldDB" id="A0A0H3A5H2"/>
<dbReference type="PANTHER" id="PTHR38602:SF1">
    <property type="entry name" value="INNER MEMBRANE PROTEIN"/>
    <property type="match status" value="1"/>
</dbReference>
<dbReference type="KEGG" id="dvl:Dvul_0211"/>
<gene>
    <name evidence="2" type="ordered locus">Dvul_0211</name>
</gene>
<keyword evidence="1" id="KW-1133">Transmembrane helix</keyword>
<dbReference type="Proteomes" id="UP000009173">
    <property type="component" value="Chromosome"/>
</dbReference>
<evidence type="ECO:0008006" key="4">
    <source>
        <dbReference type="Google" id="ProtNLM"/>
    </source>
</evidence>
<feature type="transmembrane region" description="Helical" evidence="1">
    <location>
        <begin position="44"/>
        <end position="62"/>
    </location>
</feature>
<name>A0A0H3A5H2_NITV4</name>
<reference evidence="3" key="1">
    <citation type="journal article" date="2009" name="Environ. Microbiol.">
        <title>Contribution of mobile genetic elements to Desulfovibrio vulgaris genome plasticity.</title>
        <authorList>
            <person name="Walker C.B."/>
            <person name="Stolyar S."/>
            <person name="Chivian D."/>
            <person name="Pinel N."/>
            <person name="Gabster J.A."/>
            <person name="Dehal P.S."/>
            <person name="He Z."/>
            <person name="Yang Z.K."/>
            <person name="Yen H.C."/>
            <person name="Zhou J."/>
            <person name="Wall J.D."/>
            <person name="Hazen T.C."/>
            <person name="Arkin A.P."/>
            <person name="Stahl D.A."/>
        </authorList>
    </citation>
    <scope>NUCLEOTIDE SEQUENCE [LARGE SCALE GENOMIC DNA]</scope>
    <source>
        <strain evidence="3">DP4</strain>
    </source>
</reference>
<accession>A0A0H3A5H2</accession>
<protein>
    <recommendedName>
        <fullName evidence="4">DUF2065 domain-containing protein</fullName>
    </recommendedName>
</protein>